<feature type="compositionally biased region" description="Low complexity" evidence="1">
    <location>
        <begin position="738"/>
        <end position="749"/>
    </location>
</feature>
<feature type="compositionally biased region" description="Basic and acidic residues" evidence="1">
    <location>
        <begin position="391"/>
        <end position="433"/>
    </location>
</feature>
<feature type="compositionally biased region" description="Polar residues" evidence="1">
    <location>
        <begin position="61"/>
        <end position="76"/>
    </location>
</feature>
<feature type="compositionally biased region" description="Low complexity" evidence="1">
    <location>
        <begin position="557"/>
        <end position="569"/>
    </location>
</feature>
<feature type="compositionally biased region" description="Acidic residues" evidence="1">
    <location>
        <begin position="22"/>
        <end position="35"/>
    </location>
</feature>
<dbReference type="Proteomes" id="UP000639643">
    <property type="component" value="Unassembled WGS sequence"/>
</dbReference>
<proteinExistence type="predicted"/>
<dbReference type="CDD" id="cd06503">
    <property type="entry name" value="ATP-synt_Fo_b"/>
    <property type="match status" value="1"/>
</dbReference>
<reference evidence="2" key="1">
    <citation type="journal article" date="2020" name="Phytopathology">
        <title>Genome Sequence Resources of Colletotrichum truncatum, C. plurivorum, C. musicola, and C. sojae: Four Species Pathogenic to Soybean (Glycine max).</title>
        <authorList>
            <person name="Rogerio F."/>
            <person name="Boufleur T.R."/>
            <person name="Ciampi-Guillardi M."/>
            <person name="Sukno S.A."/>
            <person name="Thon M.R."/>
            <person name="Massola Junior N.S."/>
            <person name="Baroncelli R."/>
        </authorList>
    </citation>
    <scope>NUCLEOTIDE SEQUENCE</scope>
    <source>
        <strain evidence="2">LFN0074</strain>
    </source>
</reference>
<feature type="region of interest" description="Disordered" evidence="1">
    <location>
        <begin position="228"/>
        <end position="252"/>
    </location>
</feature>
<feature type="compositionally biased region" description="Basic residues" evidence="1">
    <location>
        <begin position="77"/>
        <end position="86"/>
    </location>
</feature>
<keyword evidence="3" id="KW-1185">Reference proteome</keyword>
<feature type="compositionally biased region" description="Polar residues" evidence="1">
    <location>
        <begin position="648"/>
        <end position="659"/>
    </location>
</feature>
<accession>A0A8H6NZR3</accession>
<feature type="compositionally biased region" description="Polar residues" evidence="1">
    <location>
        <begin position="575"/>
        <end position="585"/>
    </location>
</feature>
<evidence type="ECO:0000313" key="3">
    <source>
        <dbReference type="Proteomes" id="UP000639643"/>
    </source>
</evidence>
<comment type="caution">
    <text evidence="2">The sequence shown here is derived from an EMBL/GenBank/DDBJ whole genome shotgun (WGS) entry which is preliminary data.</text>
</comment>
<feature type="compositionally biased region" description="Basic and acidic residues" evidence="1">
    <location>
        <begin position="87"/>
        <end position="102"/>
    </location>
</feature>
<feature type="compositionally biased region" description="Low complexity" evidence="1">
    <location>
        <begin position="36"/>
        <end position="46"/>
    </location>
</feature>
<organism evidence="2 3">
    <name type="scientific">Colletotrichum musicola</name>
    <dbReference type="NCBI Taxonomy" id="2175873"/>
    <lineage>
        <taxon>Eukaryota</taxon>
        <taxon>Fungi</taxon>
        <taxon>Dikarya</taxon>
        <taxon>Ascomycota</taxon>
        <taxon>Pezizomycotina</taxon>
        <taxon>Sordariomycetes</taxon>
        <taxon>Hypocreomycetidae</taxon>
        <taxon>Glomerellales</taxon>
        <taxon>Glomerellaceae</taxon>
        <taxon>Colletotrichum</taxon>
        <taxon>Colletotrichum orchidearum species complex</taxon>
    </lineage>
</organism>
<protein>
    <submittedName>
        <fullName evidence="2">Kinetoplast-associated protein kap</fullName>
    </submittedName>
</protein>
<evidence type="ECO:0000313" key="2">
    <source>
        <dbReference type="EMBL" id="KAF6845524.1"/>
    </source>
</evidence>
<feature type="region of interest" description="Disordered" evidence="1">
    <location>
        <begin position="632"/>
        <end position="759"/>
    </location>
</feature>
<dbReference type="EMBL" id="WIGM01000001">
    <property type="protein sequence ID" value="KAF6845524.1"/>
    <property type="molecule type" value="Genomic_DNA"/>
</dbReference>
<feature type="compositionally biased region" description="Polar residues" evidence="1">
    <location>
        <begin position="686"/>
        <end position="698"/>
    </location>
</feature>
<feature type="compositionally biased region" description="Basic and acidic residues" evidence="1">
    <location>
        <begin position="362"/>
        <end position="382"/>
    </location>
</feature>
<feature type="compositionally biased region" description="Pro residues" evidence="1">
    <location>
        <begin position="229"/>
        <end position="249"/>
    </location>
</feature>
<gene>
    <name evidence="2" type="ORF">CMUS01_00099</name>
</gene>
<dbReference type="AlphaFoldDB" id="A0A8H6NZR3"/>
<feature type="region of interest" description="Disordered" evidence="1">
    <location>
        <begin position="446"/>
        <end position="500"/>
    </location>
</feature>
<feature type="region of interest" description="Disordered" evidence="1">
    <location>
        <begin position="298"/>
        <end position="318"/>
    </location>
</feature>
<sequence length="858" mass="95311">MSRRTSHIRIVDAKNTRSGTSSEDDTTERDDDGDTFDSLSSSDSNSNRPVRGFSPRKPRPYTQTTAKGKGIASSQQPHHHNHKHHRDPPDRDTKREGKRDTSPGEGPSRRNVSRRHSYRPAMEPFDDPYPPMGGYGANMNPTTYTGAGARYSRHSIPPIYPQSHVYPSPYGSAATYPLVQHNPFAPFSNASAPPTYPFVQPGQLVPFSNGGTPAPYMPQYVPQYLYSAPPAPPPPPTEVPPPSKTPAPAPALASEERIVREIAALKEERRAQEMAVMREAKSARENPEIENLKRELEEKRREMEAREREARKREEEAKLRKEIEESFRAKMEAMKKAEENARAEIERVKLAADAEARAALEAEMARQRESQAAIEKAKKEAQEELLAQMRADAERRALDEEERRRSLEAAEAKVAGEIEAQRKQREEDEETRDRLLRELKEEIRAEFIQDQSKGRHNRAAQRTLPPNRHAAATPADSTVDPFEFFEGYSTPFPGQPEPGSFEEAYWPRRQFPMAWPYQFHMPGGRDQAYMQARRSVPGASYDYQQRSMRPEEFAREQPANPAANNSQPAPRRPTDSNAPGTSSFASVDGNDSDNVTVIPASTYKNGSQPAQGVESHLNVGLASLNLANGDAGLSRAPNGVPHNGPGKQKQNGSWSASSTADEHDDRGAADTAGVPDTDGGGANLEGGTTTWPPATNGNPERFQTPPNRPSLVRKETARDSPLMPVLAKHLSDFEERSSQSQRSASRQSQTMADFKADDVFSRPVPSRDVRYSDWVEDEAPHDPALPYSLARRDQWAVGRQPGQQAPIPGGGFDYGAGFPIAFVPCVMVPVHMMQVSMLPASYQGMAPRKNRRQQGMRI</sequence>
<feature type="region of interest" description="Disordered" evidence="1">
    <location>
        <begin position="1"/>
        <end position="130"/>
    </location>
</feature>
<feature type="region of interest" description="Disordered" evidence="1">
    <location>
        <begin position="542"/>
        <end position="611"/>
    </location>
</feature>
<dbReference type="OrthoDB" id="4851851at2759"/>
<name>A0A8H6NZR3_9PEZI</name>
<evidence type="ECO:0000256" key="1">
    <source>
        <dbReference type="SAM" id="MobiDB-lite"/>
    </source>
</evidence>
<feature type="region of interest" description="Disordered" evidence="1">
    <location>
        <begin position="362"/>
        <end position="433"/>
    </location>
</feature>